<feature type="region of interest" description="Disordered" evidence="1">
    <location>
        <begin position="341"/>
        <end position="371"/>
    </location>
</feature>
<dbReference type="InterPro" id="IPR003346">
    <property type="entry name" value="Transposase_20"/>
</dbReference>
<evidence type="ECO:0000259" key="2">
    <source>
        <dbReference type="Pfam" id="PF01548"/>
    </source>
</evidence>
<dbReference type="GO" id="GO:0006313">
    <property type="term" value="P:DNA transposition"/>
    <property type="evidence" value="ECO:0007669"/>
    <property type="project" value="InterPro"/>
</dbReference>
<dbReference type="InterPro" id="IPR002525">
    <property type="entry name" value="Transp_IS110-like_N"/>
</dbReference>
<dbReference type="PANTHER" id="PTHR33055:SF16">
    <property type="entry name" value="TRANSPOSASE FOR INSERTION SEQUENCE ELEMENT IS1547"/>
    <property type="match status" value="1"/>
</dbReference>
<dbReference type="PANTHER" id="PTHR33055">
    <property type="entry name" value="TRANSPOSASE FOR INSERTION SEQUENCE ELEMENT IS1111A"/>
    <property type="match status" value="1"/>
</dbReference>
<evidence type="ECO:0000313" key="5">
    <source>
        <dbReference type="Proteomes" id="UP000255389"/>
    </source>
</evidence>
<feature type="domain" description="Transposase IS110-like N-terminal" evidence="2">
    <location>
        <begin position="4"/>
        <end position="151"/>
    </location>
</feature>
<dbReference type="GO" id="GO:0003677">
    <property type="term" value="F:DNA binding"/>
    <property type="evidence" value="ECO:0007669"/>
    <property type="project" value="InterPro"/>
</dbReference>
<protein>
    <submittedName>
        <fullName evidence="4">Transposase</fullName>
    </submittedName>
</protein>
<organism evidence="4 5">
    <name type="scientific">Mycolicibacterium fortuitum</name>
    <name type="common">Mycobacterium fortuitum</name>
    <dbReference type="NCBI Taxonomy" id="1766"/>
    <lineage>
        <taxon>Bacteria</taxon>
        <taxon>Bacillati</taxon>
        <taxon>Actinomycetota</taxon>
        <taxon>Actinomycetes</taxon>
        <taxon>Mycobacteriales</taxon>
        <taxon>Mycobacteriaceae</taxon>
        <taxon>Mycolicibacterium</taxon>
    </lineage>
</organism>
<dbReference type="Pfam" id="PF02371">
    <property type="entry name" value="Transposase_20"/>
    <property type="match status" value="1"/>
</dbReference>
<dbReference type="Proteomes" id="UP000255389">
    <property type="component" value="Unassembled WGS sequence"/>
</dbReference>
<dbReference type="EMBL" id="UGQY01000006">
    <property type="protein sequence ID" value="SUA31661.1"/>
    <property type="molecule type" value="Genomic_DNA"/>
</dbReference>
<name>A0A378WE30_MYCFO</name>
<dbReference type="NCBIfam" id="NF033542">
    <property type="entry name" value="transpos_IS110"/>
    <property type="match status" value="1"/>
</dbReference>
<sequence length="371" mass="41438">MFVIGIDAHKSSHTLVAVDGTGRRQAEKTVDATDSGHHKALRWARGRYPTDELTWAIEDVRHVSGRLERFLLESGERCVRVPTRLMARTRHETSRVPGKSDPVDALAVARAYLREPSLPVACHDDASRELKLLVDYRESLVMQRTAIWNRLLWRIHELDPGRKVGPLDAVRHREPVQRWLATLSGVVAQLAGVELEDIARLTTDIRQWERRIDERVRDIAPNLLDMPGVGTLTAARIIGEAAMVTRFAGSEAAFARFAGVAPAPRWSGSTAGQMRRSKVGNRRLNSAVHRVAVTQLRLGGPGRLYFEKKVQEGHSRSMALRSLKRRVCRVVFTRLNADQRIRYPNSGPPETWAGQRNSSASASDGHEGSAD</sequence>
<dbReference type="AlphaFoldDB" id="A0A378WE30"/>
<reference evidence="4 5" key="1">
    <citation type="submission" date="2018-06" db="EMBL/GenBank/DDBJ databases">
        <authorList>
            <consortium name="Pathogen Informatics"/>
            <person name="Doyle S."/>
        </authorList>
    </citation>
    <scope>NUCLEOTIDE SEQUENCE [LARGE SCALE GENOMIC DNA]</scope>
    <source>
        <strain evidence="4 5">NCTC1542</strain>
    </source>
</reference>
<feature type="domain" description="Transposase IS116/IS110/IS902 C-terminal" evidence="3">
    <location>
        <begin position="222"/>
        <end position="299"/>
    </location>
</feature>
<evidence type="ECO:0000259" key="3">
    <source>
        <dbReference type="Pfam" id="PF02371"/>
    </source>
</evidence>
<dbReference type="GO" id="GO:0004803">
    <property type="term" value="F:transposase activity"/>
    <property type="evidence" value="ECO:0007669"/>
    <property type="project" value="InterPro"/>
</dbReference>
<evidence type="ECO:0000313" key="4">
    <source>
        <dbReference type="EMBL" id="SUA31661.1"/>
    </source>
</evidence>
<accession>A0A378WE30</accession>
<dbReference type="InterPro" id="IPR047650">
    <property type="entry name" value="Transpos_IS110"/>
</dbReference>
<dbReference type="Pfam" id="PF01548">
    <property type="entry name" value="DEDD_Tnp_IS110"/>
    <property type="match status" value="1"/>
</dbReference>
<proteinExistence type="predicted"/>
<gene>
    <name evidence="4" type="ORF">NCTC1542_07016</name>
</gene>
<evidence type="ECO:0000256" key="1">
    <source>
        <dbReference type="SAM" id="MobiDB-lite"/>
    </source>
</evidence>